<keyword evidence="2" id="KW-0521">NADP</keyword>
<keyword evidence="5" id="KW-1185">Reference proteome</keyword>
<dbReference type="SUPFAM" id="SSF51735">
    <property type="entry name" value="NAD(P)-binding Rossmann-fold domains"/>
    <property type="match status" value="1"/>
</dbReference>
<evidence type="ECO:0008006" key="6">
    <source>
        <dbReference type="Google" id="ProtNLM"/>
    </source>
</evidence>
<dbReference type="Gene3D" id="3.40.50.720">
    <property type="entry name" value="NAD(P)-binding Rossmann-like Domain"/>
    <property type="match status" value="1"/>
</dbReference>
<sequence length="243" mass="25918">MSATDKIVLITGANKGIGLEIAKQIASLKGHHVLIGSRDAERGVKATESLGLPNVEPLTIDVSSDESVASAAESVKSKFGRLDILINNAGVALEGYLNVPTTRTLLRETFEINVFGAAATTEAFVPLLEKSISPAPSVIFVSSDLGSLAYRADPQGLFKDVNFPVYRTSKAAMNMLALTFAQRFREKGWKVNIHNPGYTATEFNNFMGTGTVEDAAKGAVRLALLGPDGETGTYSEKEGVIPW</sequence>
<reference evidence="4" key="1">
    <citation type="submission" date="2023-03" db="EMBL/GenBank/DDBJ databases">
        <title>Massive genome expansion in bonnet fungi (Mycena s.s.) driven by repeated elements and novel gene families across ecological guilds.</title>
        <authorList>
            <consortium name="Lawrence Berkeley National Laboratory"/>
            <person name="Harder C.B."/>
            <person name="Miyauchi S."/>
            <person name="Viragh M."/>
            <person name="Kuo A."/>
            <person name="Thoen E."/>
            <person name="Andreopoulos B."/>
            <person name="Lu D."/>
            <person name="Skrede I."/>
            <person name="Drula E."/>
            <person name="Henrissat B."/>
            <person name="Morin E."/>
            <person name="Kohler A."/>
            <person name="Barry K."/>
            <person name="LaButti K."/>
            <person name="Morin E."/>
            <person name="Salamov A."/>
            <person name="Lipzen A."/>
            <person name="Mereny Z."/>
            <person name="Hegedus B."/>
            <person name="Baldrian P."/>
            <person name="Stursova M."/>
            <person name="Weitz H."/>
            <person name="Taylor A."/>
            <person name="Grigoriev I.V."/>
            <person name="Nagy L.G."/>
            <person name="Martin F."/>
            <person name="Kauserud H."/>
        </authorList>
    </citation>
    <scope>NUCLEOTIDE SEQUENCE</scope>
    <source>
        <strain evidence="4">9284</strain>
    </source>
</reference>
<protein>
    <recommendedName>
        <fullName evidence="6">Short chain dehydrogenase</fullName>
    </recommendedName>
</protein>
<dbReference type="EMBL" id="JARKIF010000035">
    <property type="protein sequence ID" value="KAJ7610383.1"/>
    <property type="molecule type" value="Genomic_DNA"/>
</dbReference>
<evidence type="ECO:0000313" key="5">
    <source>
        <dbReference type="Proteomes" id="UP001221142"/>
    </source>
</evidence>
<comment type="similarity">
    <text evidence="1">Belongs to the short-chain dehydrogenases/reductases (SDR) family.</text>
</comment>
<keyword evidence="3" id="KW-0560">Oxidoreductase</keyword>
<evidence type="ECO:0000313" key="4">
    <source>
        <dbReference type="EMBL" id="KAJ7610383.1"/>
    </source>
</evidence>
<dbReference type="InterPro" id="IPR002347">
    <property type="entry name" value="SDR_fam"/>
</dbReference>
<organism evidence="4 5">
    <name type="scientific">Roridomyces roridus</name>
    <dbReference type="NCBI Taxonomy" id="1738132"/>
    <lineage>
        <taxon>Eukaryota</taxon>
        <taxon>Fungi</taxon>
        <taxon>Dikarya</taxon>
        <taxon>Basidiomycota</taxon>
        <taxon>Agaricomycotina</taxon>
        <taxon>Agaricomycetes</taxon>
        <taxon>Agaricomycetidae</taxon>
        <taxon>Agaricales</taxon>
        <taxon>Marasmiineae</taxon>
        <taxon>Mycenaceae</taxon>
        <taxon>Roridomyces</taxon>
    </lineage>
</organism>
<dbReference type="PANTHER" id="PTHR43490:SF99">
    <property type="entry name" value="SHORT-CHAIN DEHYDROGENASE_REDUCTASE"/>
    <property type="match status" value="1"/>
</dbReference>
<dbReference type="CDD" id="cd05324">
    <property type="entry name" value="carb_red_PTCR-like_SDR_c"/>
    <property type="match status" value="1"/>
</dbReference>
<name>A0AAD7B594_9AGAR</name>
<gene>
    <name evidence="4" type="ORF">FB45DRAFT_844529</name>
</gene>
<proteinExistence type="inferred from homology"/>
<evidence type="ECO:0000256" key="3">
    <source>
        <dbReference type="ARBA" id="ARBA00023002"/>
    </source>
</evidence>
<dbReference type="PRINTS" id="PR00081">
    <property type="entry name" value="GDHRDH"/>
</dbReference>
<dbReference type="PANTHER" id="PTHR43490">
    <property type="entry name" value="(+)-NEOMENTHOL DEHYDROGENASE"/>
    <property type="match status" value="1"/>
</dbReference>
<dbReference type="InterPro" id="IPR045313">
    <property type="entry name" value="CBR1-like"/>
</dbReference>
<dbReference type="Proteomes" id="UP001221142">
    <property type="component" value="Unassembled WGS sequence"/>
</dbReference>
<dbReference type="GO" id="GO:0016020">
    <property type="term" value="C:membrane"/>
    <property type="evidence" value="ECO:0007669"/>
    <property type="project" value="TreeGrafter"/>
</dbReference>
<dbReference type="InterPro" id="IPR036291">
    <property type="entry name" value="NAD(P)-bd_dom_sf"/>
</dbReference>
<dbReference type="GO" id="GO:0016616">
    <property type="term" value="F:oxidoreductase activity, acting on the CH-OH group of donors, NAD or NADP as acceptor"/>
    <property type="evidence" value="ECO:0007669"/>
    <property type="project" value="InterPro"/>
</dbReference>
<comment type="caution">
    <text evidence="4">The sequence shown here is derived from an EMBL/GenBank/DDBJ whole genome shotgun (WGS) entry which is preliminary data.</text>
</comment>
<evidence type="ECO:0000256" key="2">
    <source>
        <dbReference type="ARBA" id="ARBA00022857"/>
    </source>
</evidence>
<accession>A0AAD7B594</accession>
<dbReference type="AlphaFoldDB" id="A0AAD7B594"/>
<evidence type="ECO:0000256" key="1">
    <source>
        <dbReference type="ARBA" id="ARBA00006484"/>
    </source>
</evidence>
<dbReference type="Pfam" id="PF00106">
    <property type="entry name" value="adh_short"/>
    <property type="match status" value="1"/>
</dbReference>